<evidence type="ECO:0000313" key="2">
    <source>
        <dbReference type="Proteomes" id="UP000177785"/>
    </source>
</evidence>
<name>A0A1G2G6U6_9BACT</name>
<accession>A0A1G2G6U6</accession>
<dbReference type="EMBL" id="MHNL01000004">
    <property type="protein sequence ID" value="OGZ45974.1"/>
    <property type="molecule type" value="Genomic_DNA"/>
</dbReference>
<comment type="caution">
    <text evidence="1">The sequence shown here is derived from an EMBL/GenBank/DDBJ whole genome shotgun (WGS) entry which is preliminary data.</text>
</comment>
<proteinExistence type="predicted"/>
<reference evidence="1 2" key="1">
    <citation type="journal article" date="2016" name="Nat. Commun.">
        <title>Thousands of microbial genomes shed light on interconnected biogeochemical processes in an aquifer system.</title>
        <authorList>
            <person name="Anantharaman K."/>
            <person name="Brown C.T."/>
            <person name="Hug L.A."/>
            <person name="Sharon I."/>
            <person name="Castelle C.J."/>
            <person name="Probst A.J."/>
            <person name="Thomas B.C."/>
            <person name="Singh A."/>
            <person name="Wilkins M.J."/>
            <person name="Karaoz U."/>
            <person name="Brodie E.L."/>
            <person name="Williams K.H."/>
            <person name="Hubbard S.S."/>
            <person name="Banfield J.F."/>
        </authorList>
    </citation>
    <scope>NUCLEOTIDE SEQUENCE [LARGE SCALE GENOMIC DNA]</scope>
</reference>
<evidence type="ECO:0000313" key="1">
    <source>
        <dbReference type="EMBL" id="OGZ45974.1"/>
    </source>
</evidence>
<gene>
    <name evidence="1" type="ORF">A2756_04410</name>
</gene>
<sequence>MMSSHENMPSRQFLLAMLLVLSLITLLQGYAFLHSMSRAPRQLVAEVPQREKQVFNEGREFEWKKFTSAKHHFSVEIPPLYGASYEGGTIYGTDKVLASAASADSLELNDWTDCEGGIFFKAAVKKATDKLACDQVQKNKDCTTEDVVIDGHTATKFSCKSYISLDENETSVKSSMHEGLCVKNGDETYELELTMPERTTSPDYKAAIFDPSSNLFAKVVSSFHITQ</sequence>
<dbReference type="Proteomes" id="UP000177785">
    <property type="component" value="Unassembled WGS sequence"/>
</dbReference>
<dbReference type="AlphaFoldDB" id="A0A1G2G6U6"/>
<dbReference type="STRING" id="1802115.A2756_04410"/>
<protein>
    <submittedName>
        <fullName evidence="1">Uncharacterized protein</fullName>
    </submittedName>
</protein>
<organism evidence="1 2">
    <name type="scientific">Candidatus Ryanbacteria bacterium RIFCSPHIGHO2_01_FULL_48_27</name>
    <dbReference type="NCBI Taxonomy" id="1802115"/>
    <lineage>
        <taxon>Bacteria</taxon>
        <taxon>Candidatus Ryaniibacteriota</taxon>
    </lineage>
</organism>